<evidence type="ECO:0000259" key="7">
    <source>
        <dbReference type="Pfam" id="PF13480"/>
    </source>
</evidence>
<dbReference type="NCBIfam" id="TIGR03019">
    <property type="entry name" value="pepcterm_femAB"/>
    <property type="match status" value="1"/>
</dbReference>
<keyword evidence="5" id="KW-0012">Acyltransferase</keyword>
<dbReference type="GO" id="GO:0009252">
    <property type="term" value="P:peptidoglycan biosynthetic process"/>
    <property type="evidence" value="ECO:0007669"/>
    <property type="project" value="UniProtKB-KW"/>
</dbReference>
<dbReference type="PANTHER" id="PTHR36174:SF1">
    <property type="entry name" value="LIPID II:GLYCINE GLYCYLTRANSFERASE"/>
    <property type="match status" value="1"/>
</dbReference>
<dbReference type="STRING" id="483547.GSUB_07940"/>
<dbReference type="PROSITE" id="PS51191">
    <property type="entry name" value="FEMABX"/>
    <property type="match status" value="1"/>
</dbReference>
<name>A0A0B5FQV8_9BACT</name>
<evidence type="ECO:0000256" key="4">
    <source>
        <dbReference type="ARBA" id="ARBA00022984"/>
    </source>
</evidence>
<dbReference type="InterPro" id="IPR003447">
    <property type="entry name" value="FEMABX"/>
</dbReference>
<dbReference type="GO" id="GO:0008360">
    <property type="term" value="P:regulation of cell shape"/>
    <property type="evidence" value="ECO:0007669"/>
    <property type="project" value="UniProtKB-KW"/>
</dbReference>
<evidence type="ECO:0000256" key="1">
    <source>
        <dbReference type="ARBA" id="ARBA00009943"/>
    </source>
</evidence>
<dbReference type="HOGENOM" id="CLU_042156_0_0_7"/>
<feature type="domain" description="BioF2-like acetyltransferase" evidence="7">
    <location>
        <begin position="149"/>
        <end position="275"/>
    </location>
</feature>
<dbReference type="Proteomes" id="UP000035036">
    <property type="component" value="Chromosome"/>
</dbReference>
<dbReference type="InterPro" id="IPR016181">
    <property type="entry name" value="Acyl_CoA_acyltransferase"/>
</dbReference>
<dbReference type="PANTHER" id="PTHR36174">
    <property type="entry name" value="LIPID II:GLYCINE GLYCYLTRANSFERASE"/>
    <property type="match status" value="1"/>
</dbReference>
<dbReference type="InterPro" id="IPR050644">
    <property type="entry name" value="PG_Glycine_Bridge_Synth"/>
</dbReference>
<protein>
    <recommendedName>
        <fullName evidence="7">BioF2-like acetyltransferase domain-containing protein</fullName>
    </recommendedName>
</protein>
<proteinExistence type="inferred from homology"/>
<keyword evidence="6" id="KW-0961">Cell wall biogenesis/degradation</keyword>
<evidence type="ECO:0000313" key="8">
    <source>
        <dbReference type="EMBL" id="AJF06490.1"/>
    </source>
</evidence>
<dbReference type="KEGG" id="gsb:GSUB_07940"/>
<dbReference type="Gene3D" id="3.40.630.30">
    <property type="match status" value="1"/>
</dbReference>
<dbReference type="GO" id="GO:0016755">
    <property type="term" value="F:aminoacyltransferase activity"/>
    <property type="evidence" value="ECO:0007669"/>
    <property type="project" value="InterPro"/>
</dbReference>
<evidence type="ECO:0000313" key="9">
    <source>
        <dbReference type="Proteomes" id="UP000035036"/>
    </source>
</evidence>
<dbReference type="OrthoDB" id="9773932at2"/>
<gene>
    <name evidence="8" type="ORF">GSUB_07940</name>
</gene>
<dbReference type="RefSeq" id="WP_040200126.1">
    <property type="nucleotide sequence ID" value="NZ_CP010311.1"/>
</dbReference>
<comment type="similarity">
    <text evidence="1">Belongs to the FemABX family.</text>
</comment>
<dbReference type="InterPro" id="IPR017469">
    <property type="entry name" value="PEP-CTERM_FemAB-rel"/>
</dbReference>
<evidence type="ECO:0000256" key="5">
    <source>
        <dbReference type="ARBA" id="ARBA00023315"/>
    </source>
</evidence>
<keyword evidence="9" id="KW-1185">Reference proteome</keyword>
<evidence type="ECO:0000256" key="6">
    <source>
        <dbReference type="ARBA" id="ARBA00023316"/>
    </source>
</evidence>
<keyword evidence="2" id="KW-0808">Transferase</keyword>
<reference evidence="8 9" key="1">
    <citation type="journal article" date="2015" name="Genome Announc.">
        <title>Genomes of Geoalkalibacter ferrihydriticus Z-0531T and Geoalkalibacter subterraneus Red1T, Two Haloalkaliphilic Metal-Reducing Deltaproteobacteria.</title>
        <authorList>
            <person name="Badalamenti J.P."/>
            <person name="Krajmalnik-Brown R."/>
            <person name="Torres C.I."/>
            <person name="Bond D.R."/>
        </authorList>
    </citation>
    <scope>NUCLEOTIDE SEQUENCE [LARGE SCALE GENOMIC DNA]</scope>
    <source>
        <strain evidence="8 9">Red1</strain>
    </source>
</reference>
<accession>A0A0B5FQV8</accession>
<dbReference type="EMBL" id="CP010311">
    <property type="protein sequence ID" value="AJF06490.1"/>
    <property type="molecule type" value="Genomic_DNA"/>
</dbReference>
<evidence type="ECO:0000256" key="3">
    <source>
        <dbReference type="ARBA" id="ARBA00022960"/>
    </source>
</evidence>
<keyword evidence="4" id="KW-0573">Peptidoglycan synthesis</keyword>
<evidence type="ECO:0000256" key="2">
    <source>
        <dbReference type="ARBA" id="ARBA00022679"/>
    </source>
</evidence>
<dbReference type="GO" id="GO:0071555">
    <property type="term" value="P:cell wall organization"/>
    <property type="evidence" value="ECO:0007669"/>
    <property type="project" value="UniProtKB-KW"/>
</dbReference>
<dbReference type="Pfam" id="PF13480">
    <property type="entry name" value="Acetyltransf_6"/>
    <property type="match status" value="1"/>
</dbReference>
<dbReference type="SUPFAM" id="SSF55729">
    <property type="entry name" value="Acyl-CoA N-acyltransferases (Nat)"/>
    <property type="match status" value="2"/>
</dbReference>
<keyword evidence="3" id="KW-0133">Cell shape</keyword>
<dbReference type="AlphaFoldDB" id="A0A0B5FQV8"/>
<sequence>MNIRTYQNTDRQPWDDYVMSHPNGTVFHLTQWKQVVEEAFGHPSFYLLAENGQGGIVGILPMFQIKSRLFGNFMVSVPFAELGGPLADSPFVLDRLLDQAQSVARDQGVDYLEMKNADSAGDYPTKDLYFNFSKELDPDPEVNMAAIPRKQRAMVRKGIKSGLTHELGHHLLPEFYELMARSYHSLGTPIFPQHFFGKFLEVFGDKSDLLVVRSSEKEPVAGVLTFYYKDRVMPFYAGSRIEARALAPNDYMYWQLMKDGCERGYKVFDYGRSKADTGSFSFKKHWGFEPRQLAYQYVLIKAQEMPNLSPTNPKYHKKIELWRKMPYPMTKILGPPLAKYLA</sequence>
<dbReference type="InterPro" id="IPR038740">
    <property type="entry name" value="BioF2-like_GNAT_dom"/>
</dbReference>
<organism evidence="8 9">
    <name type="scientific">Geoalkalibacter subterraneus</name>
    <dbReference type="NCBI Taxonomy" id="483547"/>
    <lineage>
        <taxon>Bacteria</taxon>
        <taxon>Pseudomonadati</taxon>
        <taxon>Thermodesulfobacteriota</taxon>
        <taxon>Desulfuromonadia</taxon>
        <taxon>Desulfuromonadales</taxon>
        <taxon>Geoalkalibacteraceae</taxon>
        <taxon>Geoalkalibacter</taxon>
    </lineage>
</organism>